<dbReference type="Proteomes" id="UP000239907">
    <property type="component" value="Unassembled WGS sequence"/>
</dbReference>
<dbReference type="CDD" id="cd02440">
    <property type="entry name" value="AdoMet_MTases"/>
    <property type="match status" value="1"/>
</dbReference>
<name>A0A2S7U440_9BACT</name>
<evidence type="ECO:0000313" key="7">
    <source>
        <dbReference type="Proteomes" id="UP000239907"/>
    </source>
</evidence>
<sequence length="279" mass="31637">MWHWSKLSSVKWLDAWEERFYGNPNSVINEIKGGKSIRVEVYCESEEEAKRIQEQFGGSIRLVKEQNWAALSEVTRPPLKIRDALLITGSREGGVVRELQKKFPKRHVIRMPAEMAFGTGDHATTSTCLRLLVDVSRERKDSDWQMLDLGCGTAVLAIAARMLGAEKCEAHDFDPQAVRVSEQNLVLNKVDGIKIFEQDVLKWTPPQQWQVVVANLFSTILQQAFGTIEKSLKEDGDFIVSGILFEQWEPTREAAEKAGLQFSKVIRKGKWVTARGSKH</sequence>
<dbReference type="AlphaFoldDB" id="A0A2S7U440"/>
<comment type="caution">
    <text evidence="6">The sequence shown here is derived from an EMBL/GenBank/DDBJ whole genome shotgun (WGS) entry which is preliminary data.</text>
</comment>
<keyword evidence="2" id="KW-0963">Cytoplasm</keyword>
<organism evidence="6 7">
    <name type="scientific">Rubritalea profundi</name>
    <dbReference type="NCBI Taxonomy" id="1658618"/>
    <lineage>
        <taxon>Bacteria</taxon>
        <taxon>Pseudomonadati</taxon>
        <taxon>Verrucomicrobiota</taxon>
        <taxon>Verrucomicrobiia</taxon>
        <taxon>Verrucomicrobiales</taxon>
        <taxon>Rubritaleaceae</taxon>
        <taxon>Rubritalea</taxon>
    </lineage>
</organism>
<dbReference type="PIRSF" id="PIRSF000401">
    <property type="entry name" value="RPL11_MTase"/>
    <property type="match status" value="1"/>
</dbReference>
<dbReference type="InterPro" id="IPR004498">
    <property type="entry name" value="Ribosomal_PrmA_MeTrfase"/>
</dbReference>
<evidence type="ECO:0000256" key="4">
    <source>
        <dbReference type="ARBA" id="ARBA00022679"/>
    </source>
</evidence>
<protein>
    <submittedName>
        <fullName evidence="6">Ribosomal protein L11 methyltransferase</fullName>
    </submittedName>
</protein>
<gene>
    <name evidence="6" type="ORF">BSZ32_12765</name>
</gene>
<dbReference type="GO" id="GO:0032259">
    <property type="term" value="P:methylation"/>
    <property type="evidence" value="ECO:0007669"/>
    <property type="project" value="UniProtKB-KW"/>
</dbReference>
<dbReference type="InterPro" id="IPR050078">
    <property type="entry name" value="Ribosomal_L11_MeTrfase_PrmA"/>
</dbReference>
<keyword evidence="7" id="KW-1185">Reference proteome</keyword>
<evidence type="ECO:0000256" key="3">
    <source>
        <dbReference type="ARBA" id="ARBA00022603"/>
    </source>
</evidence>
<comment type="similarity">
    <text evidence="1">Belongs to the methyltransferase superfamily. PrmA family.</text>
</comment>
<dbReference type="PANTHER" id="PTHR43648:SF1">
    <property type="entry name" value="ELECTRON TRANSFER FLAVOPROTEIN BETA SUBUNIT LYSINE METHYLTRANSFERASE"/>
    <property type="match status" value="1"/>
</dbReference>
<reference evidence="6 7" key="1">
    <citation type="submission" date="2016-12" db="EMBL/GenBank/DDBJ databases">
        <title>Study of bacterial adaptation to deep sea.</title>
        <authorList>
            <person name="Song J."/>
            <person name="Yoshizawa S."/>
            <person name="Kogure K."/>
        </authorList>
    </citation>
    <scope>NUCLEOTIDE SEQUENCE [LARGE SCALE GENOMIC DNA]</scope>
    <source>
        <strain evidence="6 7">SAORIC-165</strain>
    </source>
</reference>
<keyword evidence="6" id="KW-0687">Ribonucleoprotein</keyword>
<evidence type="ECO:0000256" key="1">
    <source>
        <dbReference type="ARBA" id="ARBA00009741"/>
    </source>
</evidence>
<dbReference type="InterPro" id="IPR029063">
    <property type="entry name" value="SAM-dependent_MTases_sf"/>
</dbReference>
<dbReference type="OrthoDB" id="9785995at2"/>
<evidence type="ECO:0000313" key="6">
    <source>
        <dbReference type="EMBL" id="PQJ29277.1"/>
    </source>
</evidence>
<dbReference type="Pfam" id="PF06325">
    <property type="entry name" value="PrmA"/>
    <property type="match status" value="1"/>
</dbReference>
<dbReference type="PANTHER" id="PTHR43648">
    <property type="entry name" value="ELECTRON TRANSFER FLAVOPROTEIN BETA SUBUNIT LYSINE METHYLTRANSFERASE"/>
    <property type="match status" value="1"/>
</dbReference>
<evidence type="ECO:0000256" key="5">
    <source>
        <dbReference type="ARBA" id="ARBA00022691"/>
    </source>
</evidence>
<proteinExistence type="inferred from homology"/>
<dbReference type="SUPFAM" id="SSF53335">
    <property type="entry name" value="S-adenosyl-L-methionine-dependent methyltransferases"/>
    <property type="match status" value="1"/>
</dbReference>
<dbReference type="RefSeq" id="WP_105043772.1">
    <property type="nucleotide sequence ID" value="NZ_MQWA01000001.1"/>
</dbReference>
<accession>A0A2S7U440</accession>
<dbReference type="GO" id="GO:0008276">
    <property type="term" value="F:protein methyltransferase activity"/>
    <property type="evidence" value="ECO:0007669"/>
    <property type="project" value="InterPro"/>
</dbReference>
<keyword evidence="5" id="KW-0949">S-adenosyl-L-methionine</keyword>
<dbReference type="GO" id="GO:0005840">
    <property type="term" value="C:ribosome"/>
    <property type="evidence" value="ECO:0007669"/>
    <property type="project" value="UniProtKB-KW"/>
</dbReference>
<evidence type="ECO:0000256" key="2">
    <source>
        <dbReference type="ARBA" id="ARBA00022490"/>
    </source>
</evidence>
<keyword evidence="3 6" id="KW-0489">Methyltransferase</keyword>
<dbReference type="Gene3D" id="3.40.50.150">
    <property type="entry name" value="Vaccinia Virus protein VP39"/>
    <property type="match status" value="1"/>
</dbReference>
<keyword evidence="4 6" id="KW-0808">Transferase</keyword>
<keyword evidence="6" id="KW-0689">Ribosomal protein</keyword>
<dbReference type="EMBL" id="MQWA01000001">
    <property type="protein sequence ID" value="PQJ29277.1"/>
    <property type="molecule type" value="Genomic_DNA"/>
</dbReference>